<dbReference type="Pfam" id="PF00551">
    <property type="entry name" value="Formyl_trans_N"/>
    <property type="match status" value="1"/>
</dbReference>
<dbReference type="InterPro" id="IPR004607">
    <property type="entry name" value="GART"/>
</dbReference>
<comment type="catalytic activity">
    <reaction evidence="4">
        <text>N(1)-(5-phospho-beta-D-ribosyl)glycinamide + (6R)-10-formyltetrahydrofolate = N(2)-formyl-N(1)-(5-phospho-beta-D-ribosyl)glycinamide + (6S)-5,6,7,8-tetrahydrofolate + H(+)</text>
        <dbReference type="Rhea" id="RHEA:15053"/>
        <dbReference type="ChEBI" id="CHEBI:15378"/>
        <dbReference type="ChEBI" id="CHEBI:57453"/>
        <dbReference type="ChEBI" id="CHEBI:143788"/>
        <dbReference type="ChEBI" id="CHEBI:147286"/>
        <dbReference type="ChEBI" id="CHEBI:195366"/>
        <dbReference type="EC" id="2.1.2.2"/>
    </reaction>
</comment>
<gene>
    <name evidence="4 6" type="primary">purN</name>
    <name evidence="6" type="ORF">NYP16_10450</name>
</gene>
<evidence type="ECO:0000256" key="1">
    <source>
        <dbReference type="ARBA" id="ARBA00005054"/>
    </source>
</evidence>
<keyword evidence="7" id="KW-1185">Reference proteome</keyword>
<dbReference type="NCBIfam" id="TIGR00639">
    <property type="entry name" value="PurN"/>
    <property type="match status" value="1"/>
</dbReference>
<evidence type="ECO:0000313" key="6">
    <source>
        <dbReference type="EMBL" id="MDA5194370.1"/>
    </source>
</evidence>
<sequence>MSGKRLSVGVLISGRGSNLQALIDACADPAFPARIAVVVSNKADAYGLERARLAGIATAVVDHKSYDTREAFEAALDATLRSHEIELICLAGFMRILTSGFVHGWTERMINIHPSLLPSFKGLHTHERTIASGVRITGCTVHFVRPEMDDGPIIIQAAVPVLAGDDADSLGGRVLEQEHKIYPEALRLIALSRVRVEGDVVVISAMGEDGRTLVNPPVGG</sequence>
<proteinExistence type="inferred from homology"/>
<feature type="binding site" evidence="4">
    <location>
        <position position="69"/>
    </location>
    <ligand>
        <name>(6R)-10-formyltetrahydrofolate</name>
        <dbReference type="ChEBI" id="CHEBI:195366"/>
    </ligand>
</feature>
<dbReference type="EMBL" id="JANWOI010000003">
    <property type="protein sequence ID" value="MDA5194370.1"/>
    <property type="molecule type" value="Genomic_DNA"/>
</dbReference>
<feature type="site" description="Raises pKa of active site His" evidence="4">
    <location>
        <position position="149"/>
    </location>
</feature>
<dbReference type="CDD" id="cd08645">
    <property type="entry name" value="FMT_core_GART"/>
    <property type="match status" value="1"/>
</dbReference>
<dbReference type="PANTHER" id="PTHR43369">
    <property type="entry name" value="PHOSPHORIBOSYLGLYCINAMIDE FORMYLTRANSFERASE"/>
    <property type="match status" value="1"/>
</dbReference>
<comment type="function">
    <text evidence="4">Catalyzes the transfer of a formyl group from 10-formyltetrahydrofolate to 5-phospho-ribosyl-glycinamide (GAR), producing 5-phospho-ribosyl-N-formylglycinamide (FGAR) and tetrahydrofolate.</text>
</comment>
<evidence type="ECO:0000259" key="5">
    <source>
        <dbReference type="Pfam" id="PF00551"/>
    </source>
</evidence>
<dbReference type="GO" id="GO:0005829">
    <property type="term" value="C:cytosol"/>
    <property type="evidence" value="ECO:0007669"/>
    <property type="project" value="TreeGrafter"/>
</dbReference>
<dbReference type="AlphaFoldDB" id="A0A9X3Z7L5"/>
<protein>
    <recommendedName>
        <fullName evidence="4">Phosphoribosylglycinamide formyltransferase</fullName>
        <ecNumber evidence="4">2.1.2.2</ecNumber>
    </recommendedName>
    <alternativeName>
        <fullName evidence="4">5'-phosphoribosylglycinamide transformylase</fullName>
    </alternativeName>
    <alternativeName>
        <fullName evidence="4">GAR transformylase</fullName>
        <shortName evidence="4">GART</shortName>
    </alternativeName>
</protein>
<dbReference type="Gene3D" id="3.40.50.170">
    <property type="entry name" value="Formyl transferase, N-terminal domain"/>
    <property type="match status" value="1"/>
</dbReference>
<evidence type="ECO:0000256" key="4">
    <source>
        <dbReference type="HAMAP-Rule" id="MF_01930"/>
    </source>
</evidence>
<accession>A0A9X3Z7L5</accession>
<dbReference type="Proteomes" id="UP001141619">
    <property type="component" value="Unassembled WGS sequence"/>
</dbReference>
<keyword evidence="2 4" id="KW-0808">Transferase</keyword>
<dbReference type="HAMAP" id="MF_01930">
    <property type="entry name" value="PurN"/>
    <property type="match status" value="1"/>
</dbReference>
<evidence type="ECO:0000256" key="3">
    <source>
        <dbReference type="ARBA" id="ARBA00022755"/>
    </source>
</evidence>
<dbReference type="GO" id="GO:0004644">
    <property type="term" value="F:phosphoribosylglycinamide formyltransferase activity"/>
    <property type="evidence" value="ECO:0007669"/>
    <property type="project" value="UniProtKB-UniRule"/>
</dbReference>
<reference evidence="6" key="1">
    <citation type="submission" date="2022-08" db="EMBL/GenBank/DDBJ databases">
        <authorList>
            <person name="Vandamme P."/>
            <person name="Hettiarachchi A."/>
            <person name="Peeters C."/>
            <person name="Cnockaert M."/>
            <person name="Carlier A."/>
        </authorList>
    </citation>
    <scope>NUCLEOTIDE SEQUENCE</scope>
    <source>
        <strain evidence="6">LMG 31809</strain>
    </source>
</reference>
<dbReference type="InterPro" id="IPR002376">
    <property type="entry name" value="Formyl_transf_N"/>
</dbReference>
<name>A0A9X3Z7L5_9PROT</name>
<comment type="caution">
    <text evidence="6">The sequence shown here is derived from an EMBL/GenBank/DDBJ whole genome shotgun (WGS) entry which is preliminary data.</text>
</comment>
<dbReference type="EC" id="2.1.2.2" evidence="4"/>
<feature type="binding site" evidence="4">
    <location>
        <position position="111"/>
    </location>
    <ligand>
        <name>(6R)-10-formyltetrahydrofolate</name>
        <dbReference type="ChEBI" id="CHEBI:195366"/>
    </ligand>
</feature>
<dbReference type="RefSeq" id="WP_274944073.1">
    <property type="nucleotide sequence ID" value="NZ_JANWOI010000003.1"/>
</dbReference>
<feature type="binding site" evidence="4">
    <location>
        <begin position="16"/>
        <end position="18"/>
    </location>
    <ligand>
        <name>N(1)-(5-phospho-beta-D-ribosyl)glycinamide</name>
        <dbReference type="ChEBI" id="CHEBI:143788"/>
    </ligand>
</feature>
<reference evidence="6" key="2">
    <citation type="journal article" date="2023" name="Syst. Appl. Microbiol.">
        <title>Govania unica gen. nov., sp. nov., a rare biosphere bacterium that represents a novel family in the class Alphaproteobacteria.</title>
        <authorList>
            <person name="Vandamme P."/>
            <person name="Peeters C."/>
            <person name="Hettiarachchi A."/>
            <person name="Cnockaert M."/>
            <person name="Carlier A."/>
        </authorList>
    </citation>
    <scope>NUCLEOTIDE SEQUENCE</scope>
    <source>
        <strain evidence="6">LMG 31809</strain>
    </source>
</reference>
<evidence type="ECO:0000313" key="7">
    <source>
        <dbReference type="Proteomes" id="UP001141619"/>
    </source>
</evidence>
<comment type="similarity">
    <text evidence="4">Belongs to the GART family.</text>
</comment>
<feature type="active site" description="Proton donor" evidence="4">
    <location>
        <position position="113"/>
    </location>
</feature>
<comment type="pathway">
    <text evidence="1 4">Purine metabolism; IMP biosynthesis via de novo pathway; N(2)-formyl-N(1)-(5-phospho-D-ribosyl)glycinamide from N(1)-(5-phospho-D-ribosyl)glycinamide (10-formyl THF route): step 1/1.</text>
</comment>
<dbReference type="InterPro" id="IPR036477">
    <property type="entry name" value="Formyl_transf_N_sf"/>
</dbReference>
<feature type="domain" description="Formyl transferase N-terminal" evidence="5">
    <location>
        <begin position="9"/>
        <end position="186"/>
    </location>
</feature>
<dbReference type="SUPFAM" id="SSF53328">
    <property type="entry name" value="Formyltransferase"/>
    <property type="match status" value="1"/>
</dbReference>
<keyword evidence="3 4" id="KW-0658">Purine biosynthesis</keyword>
<feature type="binding site" evidence="4">
    <location>
        <begin position="94"/>
        <end position="97"/>
    </location>
    <ligand>
        <name>(6R)-10-formyltetrahydrofolate</name>
        <dbReference type="ChEBI" id="CHEBI:195366"/>
    </ligand>
</feature>
<dbReference type="PANTHER" id="PTHR43369:SF2">
    <property type="entry name" value="PHOSPHORIBOSYLGLYCINAMIDE FORMYLTRANSFERASE"/>
    <property type="match status" value="1"/>
</dbReference>
<evidence type="ECO:0000256" key="2">
    <source>
        <dbReference type="ARBA" id="ARBA00022679"/>
    </source>
</evidence>
<dbReference type="GO" id="GO:0006189">
    <property type="term" value="P:'de novo' IMP biosynthetic process"/>
    <property type="evidence" value="ECO:0007669"/>
    <property type="project" value="UniProtKB-UniRule"/>
</dbReference>
<organism evidence="6 7">
    <name type="scientific">Govanella unica</name>
    <dbReference type="NCBI Taxonomy" id="2975056"/>
    <lineage>
        <taxon>Bacteria</taxon>
        <taxon>Pseudomonadati</taxon>
        <taxon>Pseudomonadota</taxon>
        <taxon>Alphaproteobacteria</taxon>
        <taxon>Emcibacterales</taxon>
        <taxon>Govanellaceae</taxon>
        <taxon>Govanella</taxon>
    </lineage>
</organism>